<organism evidence="9 10">
    <name type="scientific">Cellulomonas chengniuliangii</name>
    <dbReference type="NCBI Taxonomy" id="2968084"/>
    <lineage>
        <taxon>Bacteria</taxon>
        <taxon>Bacillati</taxon>
        <taxon>Actinomycetota</taxon>
        <taxon>Actinomycetes</taxon>
        <taxon>Micrococcales</taxon>
        <taxon>Cellulomonadaceae</taxon>
        <taxon>Cellulomonas</taxon>
    </lineage>
</organism>
<evidence type="ECO:0000256" key="5">
    <source>
        <dbReference type="ARBA" id="ARBA00023136"/>
    </source>
</evidence>
<dbReference type="GO" id="GO:0051301">
    <property type="term" value="P:cell division"/>
    <property type="evidence" value="ECO:0007669"/>
    <property type="project" value="UniProtKB-KW"/>
</dbReference>
<keyword evidence="4 7" id="KW-1133">Transmembrane helix</keyword>
<dbReference type="Pfam" id="PF06781">
    <property type="entry name" value="CrgA"/>
    <property type="match status" value="1"/>
</dbReference>
<keyword evidence="6 7" id="KW-0131">Cell cycle</keyword>
<comment type="subcellular location">
    <subcellularLocation>
        <location evidence="7">Cell membrane</location>
        <topology evidence="7">Multi-pass membrane protein</topology>
    </subcellularLocation>
</comment>
<reference evidence="9 10" key="1">
    <citation type="submission" date="2022-07" db="EMBL/GenBank/DDBJ databases">
        <title>Novel species in genus cellulomonas.</title>
        <authorList>
            <person name="Ye L."/>
        </authorList>
    </citation>
    <scope>NUCLEOTIDE SEQUENCE [LARGE SCALE GENOMIC DNA]</scope>
    <source>
        <strain evidence="10">zg-Y338</strain>
    </source>
</reference>
<keyword evidence="5 7" id="KW-0472">Membrane</keyword>
<gene>
    <name evidence="7" type="primary">crgA</name>
    <name evidence="9" type="ORF">NP064_00085</name>
</gene>
<comment type="similarity">
    <text evidence="7">Belongs to the CrgA family.</text>
</comment>
<evidence type="ECO:0000256" key="1">
    <source>
        <dbReference type="ARBA" id="ARBA00022475"/>
    </source>
</evidence>
<accession>A0ABY5KXZ5</accession>
<dbReference type="InterPro" id="IPR009619">
    <property type="entry name" value="CrgA"/>
</dbReference>
<dbReference type="HAMAP" id="MF_00631">
    <property type="entry name" value="CrgA"/>
    <property type="match status" value="1"/>
</dbReference>
<dbReference type="EMBL" id="CP101988">
    <property type="protein sequence ID" value="UUI75372.1"/>
    <property type="molecule type" value="Genomic_DNA"/>
</dbReference>
<dbReference type="Proteomes" id="UP001316189">
    <property type="component" value="Chromosome"/>
</dbReference>
<comment type="function">
    <text evidence="7">Involved in cell division.</text>
</comment>
<keyword evidence="1 7" id="KW-1003">Cell membrane</keyword>
<keyword evidence="10" id="KW-1185">Reference proteome</keyword>
<name>A0ABY5KXZ5_9CELL</name>
<feature type="compositionally biased region" description="Basic residues" evidence="8">
    <location>
        <begin position="1"/>
        <end position="10"/>
    </location>
</feature>
<keyword evidence="2 7" id="KW-0132">Cell division</keyword>
<evidence type="ECO:0000313" key="10">
    <source>
        <dbReference type="Proteomes" id="UP001316189"/>
    </source>
</evidence>
<evidence type="ECO:0000256" key="3">
    <source>
        <dbReference type="ARBA" id="ARBA00022692"/>
    </source>
</evidence>
<evidence type="ECO:0000256" key="2">
    <source>
        <dbReference type="ARBA" id="ARBA00022618"/>
    </source>
</evidence>
<protein>
    <recommendedName>
        <fullName evidence="7">Cell division protein CrgA</fullName>
    </recommendedName>
</protein>
<evidence type="ECO:0000256" key="7">
    <source>
        <dbReference type="HAMAP-Rule" id="MF_00631"/>
    </source>
</evidence>
<feature type="region of interest" description="Disordered" evidence="8">
    <location>
        <begin position="1"/>
        <end position="24"/>
    </location>
</feature>
<evidence type="ECO:0000256" key="8">
    <source>
        <dbReference type="SAM" id="MobiDB-lite"/>
    </source>
</evidence>
<proteinExistence type="inferred from homology"/>
<keyword evidence="3 7" id="KW-0812">Transmembrane</keyword>
<sequence>MPESRPRKKPAYTPPPAKASGPKTNPRWLVPVMLGLMLLGLVWIVVTYISSSQYPIPGISQWNLAIGFAFVIAGFGLTTRWH</sequence>
<evidence type="ECO:0000313" key="9">
    <source>
        <dbReference type="EMBL" id="UUI75372.1"/>
    </source>
</evidence>
<dbReference type="RefSeq" id="WP_066583266.1">
    <property type="nucleotide sequence ID" value="NZ_CP101988.1"/>
</dbReference>
<evidence type="ECO:0000256" key="6">
    <source>
        <dbReference type="ARBA" id="ARBA00023306"/>
    </source>
</evidence>
<feature type="transmembrane region" description="Helical" evidence="7">
    <location>
        <begin position="28"/>
        <end position="50"/>
    </location>
</feature>
<feature type="transmembrane region" description="Helical" evidence="7">
    <location>
        <begin position="62"/>
        <end position="81"/>
    </location>
</feature>
<evidence type="ECO:0000256" key="4">
    <source>
        <dbReference type="ARBA" id="ARBA00022989"/>
    </source>
</evidence>